<feature type="domain" description="Phospholipid/glycerol acyltransferase" evidence="3">
    <location>
        <begin position="147"/>
        <end position="272"/>
    </location>
</feature>
<evidence type="ECO:0000313" key="4">
    <source>
        <dbReference type="EMBL" id="WAL58895.1"/>
    </source>
</evidence>
<protein>
    <submittedName>
        <fullName evidence="4">1-acyl-sn-glycerol-3-phosphate acyltransferase</fullName>
    </submittedName>
</protein>
<evidence type="ECO:0000259" key="3">
    <source>
        <dbReference type="SMART" id="SM00563"/>
    </source>
</evidence>
<keyword evidence="4" id="KW-0012">Acyltransferase</keyword>
<evidence type="ECO:0000313" key="5">
    <source>
        <dbReference type="Proteomes" id="UP001163152"/>
    </source>
</evidence>
<dbReference type="GO" id="GO:0016746">
    <property type="term" value="F:acyltransferase activity"/>
    <property type="evidence" value="ECO:0007669"/>
    <property type="project" value="UniProtKB-KW"/>
</dbReference>
<dbReference type="AlphaFoldDB" id="A0A9E9CAG0"/>
<gene>
    <name evidence="4" type="ORF">OXH18_17170</name>
</gene>
<feature type="region of interest" description="Disordered" evidence="1">
    <location>
        <begin position="1"/>
        <end position="27"/>
    </location>
</feature>
<feature type="transmembrane region" description="Helical" evidence="2">
    <location>
        <begin position="288"/>
        <end position="313"/>
    </location>
</feature>
<dbReference type="Proteomes" id="UP001163152">
    <property type="component" value="Chromosome"/>
</dbReference>
<dbReference type="SUPFAM" id="SSF69593">
    <property type="entry name" value="Glycerol-3-phosphate (1)-acyltransferase"/>
    <property type="match status" value="1"/>
</dbReference>
<dbReference type="KEGG" id="tsin:OXH18_17170"/>
<feature type="transmembrane region" description="Helical" evidence="2">
    <location>
        <begin position="78"/>
        <end position="96"/>
    </location>
</feature>
<evidence type="ECO:0000256" key="2">
    <source>
        <dbReference type="SAM" id="Phobius"/>
    </source>
</evidence>
<keyword evidence="5" id="KW-1185">Reference proteome</keyword>
<dbReference type="PANTHER" id="PTHR22753:SF14">
    <property type="entry name" value="MONOACYLGLYCEROL_DIACYLGLYCEROL O-ACYLTRANSFERASE"/>
    <property type="match status" value="1"/>
</dbReference>
<evidence type="ECO:0000256" key="1">
    <source>
        <dbReference type="SAM" id="MobiDB-lite"/>
    </source>
</evidence>
<proteinExistence type="predicted"/>
<dbReference type="SMART" id="SM00563">
    <property type="entry name" value="PlsC"/>
    <property type="match status" value="1"/>
</dbReference>
<name>A0A9E9CAG0_9CYAN</name>
<accession>A0A9E9CAG0</accession>
<keyword evidence="4" id="KW-0808">Transferase</keyword>
<sequence length="361" mass="41815">MRRDDRGTAMISSDTSQPLSPLPEPPPNQIGKTFAQTGYRFSWFDWFCLWYPPGWLILFNRHWQHYHADPDGWRGFEYLLFLIPGGFYLALLIRWLRLGCRAPRSQPPTINPAYQQSFRQEILTPIVQRYFRAELHLSAPLPDTGPLIVVMNHAGMCFPWDMISLGVLLSQSQGWFVQPLAHDIFFDHPWLRWWLPSGWSQVLGGIRATKNEFDAAFQSPSNQSVILVAPEGWRGLAKGWQQRYQLQRFDPSFIQLSNRHHVPILPIACVGNEGLHPWTMNVKRLARWVGLPMFPLSGFLGLFLLFPSMGLWANRTRLRYYVLPLYKPWKTIDRATGNQSTRASTYRQAQDVRSIIQAALP</sequence>
<keyword evidence="2" id="KW-1133">Transmembrane helix</keyword>
<organism evidence="4 5">
    <name type="scientific">Thermocoleostomius sinensis A174</name>
    <dbReference type="NCBI Taxonomy" id="2016057"/>
    <lineage>
        <taxon>Bacteria</taxon>
        <taxon>Bacillati</taxon>
        <taxon>Cyanobacteriota</taxon>
        <taxon>Cyanophyceae</taxon>
        <taxon>Oculatellales</taxon>
        <taxon>Oculatellaceae</taxon>
        <taxon>Thermocoleostomius</taxon>
    </lineage>
</organism>
<dbReference type="InterPro" id="IPR002123">
    <property type="entry name" value="Plipid/glycerol_acylTrfase"/>
</dbReference>
<dbReference type="RefSeq" id="WP_268608339.1">
    <property type="nucleotide sequence ID" value="NZ_CP113797.1"/>
</dbReference>
<dbReference type="GO" id="GO:0016020">
    <property type="term" value="C:membrane"/>
    <property type="evidence" value="ECO:0007669"/>
    <property type="project" value="TreeGrafter"/>
</dbReference>
<keyword evidence="2" id="KW-0812">Transmembrane</keyword>
<dbReference type="EMBL" id="CP113797">
    <property type="protein sequence ID" value="WAL58895.1"/>
    <property type="molecule type" value="Genomic_DNA"/>
</dbReference>
<dbReference type="PANTHER" id="PTHR22753">
    <property type="entry name" value="TRANSMEMBRANE PROTEIN 68"/>
    <property type="match status" value="1"/>
</dbReference>
<feature type="transmembrane region" description="Helical" evidence="2">
    <location>
        <begin position="41"/>
        <end position="58"/>
    </location>
</feature>
<dbReference type="Pfam" id="PF01553">
    <property type="entry name" value="Acyltransferase"/>
    <property type="match status" value="1"/>
</dbReference>
<reference evidence="4" key="1">
    <citation type="submission" date="2022-12" db="EMBL/GenBank/DDBJ databases">
        <title>Polyphasic identification of a Novel Hot-Spring Cyanobacterium Ocullathermofonsia sinensis gen nov. sp. nov. and Genomic Insights on its Adaptations to the Thermal Habitat.</title>
        <authorList>
            <person name="Daroch M."/>
            <person name="Tang J."/>
            <person name="Jiang Y."/>
        </authorList>
    </citation>
    <scope>NUCLEOTIDE SEQUENCE</scope>
    <source>
        <strain evidence="4">PKUAC-SCTA174</strain>
    </source>
</reference>
<keyword evidence="2" id="KW-0472">Membrane</keyword>